<dbReference type="PROSITE" id="PS52016">
    <property type="entry name" value="TONB_DEPENDENT_REC_3"/>
    <property type="match status" value="1"/>
</dbReference>
<evidence type="ECO:0000256" key="1">
    <source>
        <dbReference type="ARBA" id="ARBA00022729"/>
    </source>
</evidence>
<comment type="subcellular location">
    <subcellularLocation>
        <location evidence="2">Cell outer membrane</location>
        <topology evidence="2">Multi-pass membrane protein</topology>
    </subcellularLocation>
</comment>
<evidence type="ECO:0000256" key="2">
    <source>
        <dbReference type="PROSITE-ProRule" id="PRU01360"/>
    </source>
</evidence>
<comment type="similarity">
    <text evidence="2">Belongs to the TonB-dependent receptor family.</text>
</comment>
<keyword evidence="2" id="KW-0472">Membrane</keyword>
<keyword evidence="2" id="KW-0813">Transport</keyword>
<proteinExistence type="inferred from homology"/>
<reference evidence="4 5" key="1">
    <citation type="submission" date="2019-03" db="EMBL/GenBank/DDBJ databases">
        <authorList>
            <consortium name="Pathogen Informatics"/>
        </authorList>
    </citation>
    <scope>NUCLEOTIDE SEQUENCE [LARGE SCALE GENOMIC DNA]</scope>
    <source>
        <strain evidence="4 5">NCTC12998</strain>
    </source>
</reference>
<dbReference type="PANTHER" id="PTHR30069:SF53">
    <property type="entry name" value="COLICIN I RECEPTOR-RELATED"/>
    <property type="match status" value="1"/>
</dbReference>
<dbReference type="EMBL" id="CAADJE010000024">
    <property type="protein sequence ID" value="VFS71593.1"/>
    <property type="molecule type" value="Genomic_DNA"/>
</dbReference>
<dbReference type="Proteomes" id="UP000345637">
    <property type="component" value="Unassembled WGS sequence"/>
</dbReference>
<dbReference type="InterPro" id="IPR012910">
    <property type="entry name" value="Plug_dom"/>
</dbReference>
<dbReference type="InterPro" id="IPR039426">
    <property type="entry name" value="TonB-dep_rcpt-like"/>
</dbReference>
<dbReference type="AlphaFoldDB" id="A0A485BHE5"/>
<accession>A0A485BHE5</accession>
<evidence type="ECO:0000259" key="3">
    <source>
        <dbReference type="Pfam" id="PF07715"/>
    </source>
</evidence>
<protein>
    <submittedName>
        <fullName evidence="4">Outer membrane cobalamin translocator</fullName>
    </submittedName>
</protein>
<evidence type="ECO:0000313" key="5">
    <source>
        <dbReference type="Proteomes" id="UP000345637"/>
    </source>
</evidence>
<sequence>MRRLPGVDIAQNGGMGQSSSLFVRGTEAKQVLVLIDGVPMPRPGITNNPDLNQIPLSLVQRVEYIRGPRSAIYGSGAMGGVINVITHSDKEESKITAGVGSEGYQQYDGTLRHRFGDTVATVAGSYEGNKGFNVS</sequence>
<dbReference type="SUPFAM" id="SSF56935">
    <property type="entry name" value="Porins"/>
    <property type="match status" value="1"/>
</dbReference>
<keyword evidence="1" id="KW-0732">Signal</keyword>
<dbReference type="Gene3D" id="2.170.130.10">
    <property type="entry name" value="TonB-dependent receptor, plug domain"/>
    <property type="match status" value="1"/>
</dbReference>
<gene>
    <name evidence="4" type="primary">btuB_1</name>
    <name evidence="4" type="ORF">NCTC12998_04129</name>
</gene>
<keyword evidence="2" id="KW-0998">Cell outer membrane</keyword>
<keyword evidence="2" id="KW-0812">Transmembrane</keyword>
<dbReference type="GO" id="GO:0009279">
    <property type="term" value="C:cell outer membrane"/>
    <property type="evidence" value="ECO:0007669"/>
    <property type="project" value="UniProtKB-SubCell"/>
</dbReference>
<name>A0A485BHE5_RAOPL</name>
<feature type="domain" description="TonB-dependent receptor plug" evidence="3">
    <location>
        <begin position="2"/>
        <end position="81"/>
    </location>
</feature>
<dbReference type="GO" id="GO:0015889">
    <property type="term" value="P:cobalamin transport"/>
    <property type="evidence" value="ECO:0007669"/>
    <property type="project" value="TreeGrafter"/>
</dbReference>
<keyword evidence="2" id="KW-1134">Transmembrane beta strand</keyword>
<dbReference type="PANTHER" id="PTHR30069">
    <property type="entry name" value="TONB-DEPENDENT OUTER MEMBRANE RECEPTOR"/>
    <property type="match status" value="1"/>
</dbReference>
<evidence type="ECO:0000313" key="4">
    <source>
        <dbReference type="EMBL" id="VFS71593.1"/>
    </source>
</evidence>
<dbReference type="InterPro" id="IPR037066">
    <property type="entry name" value="Plug_dom_sf"/>
</dbReference>
<organism evidence="4 5">
    <name type="scientific">Raoultella planticola</name>
    <name type="common">Klebsiella planticola</name>
    <dbReference type="NCBI Taxonomy" id="575"/>
    <lineage>
        <taxon>Bacteria</taxon>
        <taxon>Pseudomonadati</taxon>
        <taxon>Pseudomonadota</taxon>
        <taxon>Gammaproteobacteria</taxon>
        <taxon>Enterobacterales</taxon>
        <taxon>Enterobacteriaceae</taxon>
        <taxon>Klebsiella/Raoultella group</taxon>
        <taxon>Raoultella</taxon>
    </lineage>
</organism>
<dbReference type="Pfam" id="PF07715">
    <property type="entry name" value="Plug"/>
    <property type="match status" value="1"/>
</dbReference>